<comment type="caution">
    <text evidence="1">The sequence shown here is derived from an EMBL/GenBank/DDBJ whole genome shotgun (WGS) entry which is preliminary data.</text>
</comment>
<name>A0A3A2Z1Q3_9EURO</name>
<protein>
    <submittedName>
        <fullName evidence="1">Uncharacterized protein</fullName>
    </submittedName>
</protein>
<evidence type="ECO:0000313" key="1">
    <source>
        <dbReference type="EMBL" id="RJE16670.1"/>
    </source>
</evidence>
<keyword evidence="2" id="KW-1185">Reference proteome</keyword>
<proteinExistence type="predicted"/>
<accession>A0A3A2Z1Q3</accession>
<reference evidence="2" key="1">
    <citation type="submission" date="2017-02" db="EMBL/GenBank/DDBJ databases">
        <authorList>
            <person name="Tafer H."/>
            <person name="Lopandic K."/>
        </authorList>
    </citation>
    <scope>NUCLEOTIDE SEQUENCE [LARGE SCALE GENOMIC DNA]</scope>
    <source>
        <strain evidence="2">CBS 366.77</strain>
    </source>
</reference>
<dbReference type="AlphaFoldDB" id="A0A3A2Z1Q3"/>
<organism evidence="1 2">
    <name type="scientific">Aspergillus sclerotialis</name>
    <dbReference type="NCBI Taxonomy" id="2070753"/>
    <lineage>
        <taxon>Eukaryota</taxon>
        <taxon>Fungi</taxon>
        <taxon>Dikarya</taxon>
        <taxon>Ascomycota</taxon>
        <taxon>Pezizomycotina</taxon>
        <taxon>Eurotiomycetes</taxon>
        <taxon>Eurotiomycetidae</taxon>
        <taxon>Eurotiales</taxon>
        <taxon>Aspergillaceae</taxon>
        <taxon>Aspergillus</taxon>
        <taxon>Aspergillus subgen. Polypaecilum</taxon>
    </lineage>
</organism>
<dbReference type="EMBL" id="MVGC01003283">
    <property type="protein sequence ID" value="RJE16670.1"/>
    <property type="molecule type" value="Genomic_DNA"/>
</dbReference>
<evidence type="ECO:0000313" key="2">
    <source>
        <dbReference type="Proteomes" id="UP000266188"/>
    </source>
</evidence>
<dbReference type="Proteomes" id="UP000266188">
    <property type="component" value="Unassembled WGS sequence"/>
</dbReference>
<gene>
    <name evidence="1" type="ORF">PHISCL_10993</name>
</gene>
<sequence length="65" mass="7255">MLTLRWPNPLCAPTDTIRLERARYGEKISIGVVVWFEELASEGAERAYHLYQSLLLVSAAGHAIA</sequence>